<proteinExistence type="predicted"/>
<dbReference type="Proteomes" id="UP001420932">
    <property type="component" value="Unassembled WGS sequence"/>
</dbReference>
<comment type="caution">
    <text evidence="1">The sequence shown here is derived from an EMBL/GenBank/DDBJ whole genome shotgun (WGS) entry which is preliminary data.</text>
</comment>
<protein>
    <submittedName>
        <fullName evidence="1">Uncharacterized protein</fullName>
    </submittedName>
</protein>
<evidence type="ECO:0000313" key="1">
    <source>
        <dbReference type="EMBL" id="KAK9163015.1"/>
    </source>
</evidence>
<dbReference type="EMBL" id="JBBNAF010000002">
    <property type="protein sequence ID" value="KAK9163015.1"/>
    <property type="molecule type" value="Genomic_DNA"/>
</dbReference>
<accession>A0AAP0Q101</accession>
<dbReference type="AlphaFoldDB" id="A0AAP0Q101"/>
<sequence>MQSRLPAGQARRRSVIIPEPEARHCIDYVGVLFLEHGYLGDCSLHDILFTTKGGGTPLALVLNFIYVCPYMWYVPAFRGGLVPLALNNQTKLNEYLGPKEVRAGIKVSFGGVWEPRDLIFHIVEPPPPPSLAGLVDCLSLPATSPPAFSPPCRRSCLPDGVPASLPTSLPASLPPCRRPCFPAALPVAAPALPAAAPASTVPAAVVRRRGLAGSWPTTTQYPADMILVMEIGGM</sequence>
<name>A0AAP0Q101_9MAGN</name>
<organism evidence="1 2">
    <name type="scientific">Stephania yunnanensis</name>
    <dbReference type="NCBI Taxonomy" id="152371"/>
    <lineage>
        <taxon>Eukaryota</taxon>
        <taxon>Viridiplantae</taxon>
        <taxon>Streptophyta</taxon>
        <taxon>Embryophyta</taxon>
        <taxon>Tracheophyta</taxon>
        <taxon>Spermatophyta</taxon>
        <taxon>Magnoliopsida</taxon>
        <taxon>Ranunculales</taxon>
        <taxon>Menispermaceae</taxon>
        <taxon>Menispermoideae</taxon>
        <taxon>Cissampelideae</taxon>
        <taxon>Stephania</taxon>
    </lineage>
</organism>
<gene>
    <name evidence="1" type="ORF">Syun_003917</name>
</gene>
<evidence type="ECO:0000313" key="2">
    <source>
        <dbReference type="Proteomes" id="UP001420932"/>
    </source>
</evidence>
<keyword evidence="2" id="KW-1185">Reference proteome</keyword>
<reference evidence="1 2" key="1">
    <citation type="submission" date="2024-01" db="EMBL/GenBank/DDBJ databases">
        <title>Genome assemblies of Stephania.</title>
        <authorList>
            <person name="Yang L."/>
        </authorList>
    </citation>
    <scope>NUCLEOTIDE SEQUENCE [LARGE SCALE GENOMIC DNA]</scope>
    <source>
        <strain evidence="1">YNDBR</strain>
        <tissue evidence="1">Leaf</tissue>
    </source>
</reference>